<proteinExistence type="predicted"/>
<sequence length="82" mass="9521">MIVTKLFERVFGRLISGKRERFSHGVTRSLDDLSCRQELLDMAQRHVYQRQDLLDNDNSIGCDVVVVRDITQTPKLRSHPPL</sequence>
<reference evidence="1" key="1">
    <citation type="submission" date="2023-03" db="UniProtKB">
        <authorList>
            <consortium name="EnsemblPlants"/>
        </authorList>
    </citation>
    <scope>IDENTIFICATION</scope>
</reference>
<name>A0A9I9E5X6_CUCME</name>
<evidence type="ECO:0000313" key="1">
    <source>
        <dbReference type="EnsemblPlants" id="MELO3C029170.2.1"/>
    </source>
</evidence>
<organism evidence="1">
    <name type="scientific">Cucumis melo</name>
    <name type="common">Muskmelon</name>
    <dbReference type="NCBI Taxonomy" id="3656"/>
    <lineage>
        <taxon>Eukaryota</taxon>
        <taxon>Viridiplantae</taxon>
        <taxon>Streptophyta</taxon>
        <taxon>Embryophyta</taxon>
        <taxon>Tracheophyta</taxon>
        <taxon>Spermatophyta</taxon>
        <taxon>Magnoliopsida</taxon>
        <taxon>eudicotyledons</taxon>
        <taxon>Gunneridae</taxon>
        <taxon>Pentapetalae</taxon>
        <taxon>rosids</taxon>
        <taxon>fabids</taxon>
        <taxon>Cucurbitales</taxon>
        <taxon>Cucurbitaceae</taxon>
        <taxon>Benincaseae</taxon>
        <taxon>Cucumis</taxon>
    </lineage>
</organism>
<dbReference type="Gramene" id="MELO3C029170.2.1">
    <property type="protein sequence ID" value="MELO3C029170.2.1"/>
    <property type="gene ID" value="MELO3C029170.2"/>
</dbReference>
<accession>A0A9I9E5X6</accession>
<dbReference type="EnsemblPlants" id="MELO3C029170.2.1">
    <property type="protein sequence ID" value="MELO3C029170.2.1"/>
    <property type="gene ID" value="MELO3C029170.2"/>
</dbReference>
<dbReference type="AlphaFoldDB" id="A0A9I9E5X6"/>
<protein>
    <submittedName>
        <fullName evidence="1">Uncharacterized protein</fullName>
    </submittedName>
</protein>